<evidence type="ECO:0000259" key="1">
    <source>
        <dbReference type="PROSITE" id="PS50987"/>
    </source>
</evidence>
<dbReference type="InterPro" id="IPR011991">
    <property type="entry name" value="ArsR-like_HTH"/>
</dbReference>
<evidence type="ECO:0000313" key="3">
    <source>
        <dbReference type="Proteomes" id="UP000601789"/>
    </source>
</evidence>
<dbReference type="Gene3D" id="3.20.180.10">
    <property type="entry name" value="PNP-oxidase-like"/>
    <property type="match status" value="1"/>
</dbReference>
<keyword evidence="3" id="KW-1185">Reference proteome</keyword>
<dbReference type="NCBIfam" id="NF033788">
    <property type="entry name" value="HTH_metalloreg"/>
    <property type="match status" value="1"/>
</dbReference>
<reference evidence="2 3" key="1">
    <citation type="submission" date="2020-10" db="EMBL/GenBank/DDBJ databases">
        <title>Aquamicrobium zhengzhouensis sp. nov., a exopolysaccharide producing bacterium isolated from farmland soil.</title>
        <authorList>
            <person name="Wang X."/>
        </authorList>
    </citation>
    <scope>NUCLEOTIDE SEQUENCE [LARGE SCALE GENOMIC DNA]</scope>
    <source>
        <strain evidence="3">cd-1</strain>
    </source>
</reference>
<dbReference type="CDD" id="cd00090">
    <property type="entry name" value="HTH_ARSR"/>
    <property type="match status" value="1"/>
</dbReference>
<dbReference type="InterPro" id="IPR011576">
    <property type="entry name" value="Pyridox_Oxase_N"/>
</dbReference>
<dbReference type="InterPro" id="IPR037119">
    <property type="entry name" value="Haem_oxidase_HugZ-like_sf"/>
</dbReference>
<dbReference type="SMART" id="SM00418">
    <property type="entry name" value="HTH_ARSR"/>
    <property type="match status" value="1"/>
</dbReference>
<dbReference type="SUPFAM" id="SSF50475">
    <property type="entry name" value="FMN-binding split barrel"/>
    <property type="match status" value="1"/>
</dbReference>
<dbReference type="Gene3D" id="1.10.10.10">
    <property type="entry name" value="Winged helix-like DNA-binding domain superfamily/Winged helix DNA-binding domain"/>
    <property type="match status" value="1"/>
</dbReference>
<dbReference type="InterPro" id="IPR036388">
    <property type="entry name" value="WH-like_DNA-bd_sf"/>
</dbReference>
<dbReference type="PRINTS" id="PR00778">
    <property type="entry name" value="HTHARSR"/>
</dbReference>
<evidence type="ECO:0000313" key="2">
    <source>
        <dbReference type="EMBL" id="MBI1619845.1"/>
    </source>
</evidence>
<dbReference type="Pfam" id="PF10615">
    <property type="entry name" value="DUF2470"/>
    <property type="match status" value="1"/>
</dbReference>
<accession>A0ABS0S975</accession>
<dbReference type="PROSITE" id="PS50987">
    <property type="entry name" value="HTH_ARSR_2"/>
    <property type="match status" value="1"/>
</dbReference>
<feature type="domain" description="HTH arsR-type" evidence="1">
    <location>
        <begin position="303"/>
        <end position="398"/>
    </location>
</feature>
<dbReference type="InterPro" id="IPR019595">
    <property type="entry name" value="DUF2470"/>
</dbReference>
<dbReference type="EMBL" id="JADGMQ010000002">
    <property type="protein sequence ID" value="MBI1619845.1"/>
    <property type="molecule type" value="Genomic_DNA"/>
</dbReference>
<dbReference type="Proteomes" id="UP000601789">
    <property type="component" value="Unassembled WGS sequence"/>
</dbReference>
<protein>
    <submittedName>
        <fullName evidence="2">Metalloregulator ArsR/SmtB family transcription factor</fullName>
    </submittedName>
</protein>
<organism evidence="2 3">
    <name type="scientific">Aquamicrobium zhengzhouense</name>
    <dbReference type="NCBI Taxonomy" id="2781738"/>
    <lineage>
        <taxon>Bacteria</taxon>
        <taxon>Pseudomonadati</taxon>
        <taxon>Pseudomonadota</taxon>
        <taxon>Alphaproteobacteria</taxon>
        <taxon>Hyphomicrobiales</taxon>
        <taxon>Phyllobacteriaceae</taxon>
        <taxon>Aquamicrobium</taxon>
    </lineage>
</organism>
<dbReference type="PANTHER" id="PTHR13343">
    <property type="entry name" value="CREG1 PROTEIN"/>
    <property type="match status" value="1"/>
</dbReference>
<dbReference type="Pfam" id="PF01243">
    <property type="entry name" value="PNPOx_N"/>
    <property type="match status" value="1"/>
</dbReference>
<dbReference type="SUPFAM" id="SSF46785">
    <property type="entry name" value="Winged helix' DNA-binding domain"/>
    <property type="match status" value="1"/>
</dbReference>
<dbReference type="Pfam" id="PF01022">
    <property type="entry name" value="HTH_5"/>
    <property type="match status" value="1"/>
</dbReference>
<comment type="caution">
    <text evidence="2">The sequence shown here is derived from an EMBL/GenBank/DDBJ whole genome shotgun (WGS) entry which is preliminary data.</text>
</comment>
<dbReference type="InterPro" id="IPR036390">
    <property type="entry name" value="WH_DNA-bd_sf"/>
</dbReference>
<proteinExistence type="predicted"/>
<dbReference type="RefSeq" id="WP_198474608.1">
    <property type="nucleotide sequence ID" value="NZ_JADGMQ010000002.1"/>
</dbReference>
<name>A0ABS0S975_9HYPH</name>
<sequence>MTDTKNDRLQPVDEQAIRLAKTLLRTARYAALAFLDPKTGHPSVSRVAMATDIDGAPIILISALAAHTRGLLADPHCSLLVGEPEKGDPLAYPRMSLSCVARRISDETDLPRARRRFLSQNPKAKLYSSFPDFAFFRLEPVRAQLNGGFGKAYIISPDQFIVAMQALDEFSALAEEAMQQLNRNHPDTLALFAQHYGKAASPLPWKITGIDPDGFNLCSGDHVLHIPFDAPVYMASELRMKLENMADTVRVGGPASLLALVNISQNALSVYTARSPRASSYISATAPLVADAWCDCGGIMVSLELVHNADSAAQFLSAIGNGKRFAILCHLLEGEISVGDLAQKVELSQSALSQHLAKLRAMGIVTTRRDRQMIYYSTSCEKVRMVLLTLDQFFGDKQAA</sequence>
<dbReference type="PANTHER" id="PTHR13343:SF17">
    <property type="entry name" value="CELLULAR REPRESSOR OF E1A-STIMULATED GENES, ISOFORM A"/>
    <property type="match status" value="1"/>
</dbReference>
<dbReference type="Gene3D" id="2.30.110.10">
    <property type="entry name" value="Electron Transport, Fmn-binding Protein, Chain A"/>
    <property type="match status" value="1"/>
</dbReference>
<gene>
    <name evidence="2" type="ORF">IOD40_04095</name>
</gene>
<dbReference type="InterPro" id="IPR001845">
    <property type="entry name" value="HTH_ArsR_DNA-bd_dom"/>
</dbReference>
<dbReference type="InterPro" id="IPR012349">
    <property type="entry name" value="Split_barrel_FMN-bd"/>
</dbReference>